<evidence type="ECO:0000313" key="1">
    <source>
        <dbReference type="EMBL" id="MFB0834256.1"/>
    </source>
</evidence>
<dbReference type="Proteomes" id="UP001575652">
    <property type="component" value="Unassembled WGS sequence"/>
</dbReference>
<dbReference type="RefSeq" id="WP_373971427.1">
    <property type="nucleotide sequence ID" value="NZ_JBHDLJ010000004.1"/>
</dbReference>
<comment type="caution">
    <text evidence="1">The sequence shown here is derived from an EMBL/GenBank/DDBJ whole genome shotgun (WGS) entry which is preliminary data.</text>
</comment>
<name>A0ABV4UKV3_9MICC</name>
<reference evidence="1 2" key="1">
    <citation type="submission" date="2024-09" db="EMBL/GenBank/DDBJ databases">
        <authorList>
            <person name="Salinas-Garcia M.A."/>
            <person name="Prieme A."/>
        </authorList>
    </citation>
    <scope>NUCLEOTIDE SEQUENCE [LARGE SCALE GENOMIC DNA]</scope>
    <source>
        <strain evidence="1 2">DSM 21081</strain>
    </source>
</reference>
<dbReference type="EMBL" id="JBHDLJ010000004">
    <property type="protein sequence ID" value="MFB0834256.1"/>
    <property type="molecule type" value="Genomic_DNA"/>
</dbReference>
<sequence>MEDGLIHLVDFIGAMRVARNGDTVVATVHEAGHGVKSVYDVRARTPTGTFELSTDGFAMSYRPADGQLLSSEGGILSRPAYRPHFPMTPVVLAMFSPLDLPIWGGPNDNNRVTSATSDGPGLVRLEFGPRDEPDDAELKGYAFVDLDLGVVLEMRYLGNDHLTSDIRTVPDMPSP</sequence>
<proteinExistence type="predicted"/>
<accession>A0ABV4UKV3</accession>
<organism evidence="1 2">
    <name type="scientific">Arthrobacter halodurans</name>
    <dbReference type="NCBI Taxonomy" id="516699"/>
    <lineage>
        <taxon>Bacteria</taxon>
        <taxon>Bacillati</taxon>
        <taxon>Actinomycetota</taxon>
        <taxon>Actinomycetes</taxon>
        <taxon>Micrococcales</taxon>
        <taxon>Micrococcaceae</taxon>
        <taxon>Arthrobacter</taxon>
    </lineage>
</organism>
<keyword evidence="2" id="KW-1185">Reference proteome</keyword>
<gene>
    <name evidence="1" type="ORF">ACETWP_06610</name>
</gene>
<evidence type="ECO:0000313" key="2">
    <source>
        <dbReference type="Proteomes" id="UP001575652"/>
    </source>
</evidence>
<protein>
    <submittedName>
        <fullName evidence="1">Uncharacterized protein</fullName>
    </submittedName>
</protein>